<evidence type="ECO:0000313" key="3">
    <source>
        <dbReference type="EMBL" id="CAD5235459.1"/>
    </source>
</evidence>
<dbReference type="Proteomes" id="UP000659654">
    <property type="component" value="Unassembled WGS sequence"/>
</dbReference>
<dbReference type="EMBL" id="CAJFDI010000006">
    <property type="protein sequence ID" value="CAD5233240.1"/>
    <property type="molecule type" value="Genomic_DNA"/>
</dbReference>
<dbReference type="Proteomes" id="UP000582659">
    <property type="component" value="Unassembled WGS sequence"/>
</dbReference>
<sequence>MAPHLDNEVSKRVVHVKKSNFNGFNTISVIMKDSRDVSYVLRVQGPQCDKLENVRVGTIATVENAKRSEKPSLTYFLNPLPDFKFDIIFDPKAKQPKSPQKNKPNFKIEFVPKKIKKEPVEEVEEEEETFNPKPCPSVQECQPEPSSAEPQNPRDMGLHDIKNEIIEEEEVY</sequence>
<evidence type="ECO:0000313" key="6">
    <source>
        <dbReference type="Proteomes" id="UP000659654"/>
    </source>
</evidence>
<gene>
    <name evidence="2" type="ORF">BXYJ_LOCUS13331</name>
    <name evidence="3" type="ORF">BXYJ_LOCUS15550</name>
</gene>
<evidence type="ECO:0000256" key="1">
    <source>
        <dbReference type="SAM" id="MobiDB-lite"/>
    </source>
</evidence>
<dbReference type="EMBL" id="CAJFDI010000006">
    <property type="protein sequence ID" value="CAD5235459.1"/>
    <property type="molecule type" value="Genomic_DNA"/>
</dbReference>
<dbReference type="EMBL" id="CAJFCV020000006">
    <property type="protein sequence ID" value="CAG9131876.1"/>
    <property type="molecule type" value="Genomic_DNA"/>
</dbReference>
<evidence type="ECO:0000313" key="7">
    <source>
        <dbReference type="WBParaSite" id="BXY_1078200.1"/>
    </source>
</evidence>
<organism evidence="5 7">
    <name type="scientific">Bursaphelenchus xylophilus</name>
    <name type="common">Pinewood nematode worm</name>
    <name type="synonym">Aphelenchoides xylophilus</name>
    <dbReference type="NCBI Taxonomy" id="6326"/>
    <lineage>
        <taxon>Eukaryota</taxon>
        <taxon>Metazoa</taxon>
        <taxon>Ecdysozoa</taxon>
        <taxon>Nematoda</taxon>
        <taxon>Chromadorea</taxon>
        <taxon>Rhabditida</taxon>
        <taxon>Tylenchina</taxon>
        <taxon>Tylenchomorpha</taxon>
        <taxon>Aphelenchoidea</taxon>
        <taxon>Aphelenchoididae</taxon>
        <taxon>Bursaphelenchus</taxon>
    </lineage>
</organism>
<evidence type="ECO:0000313" key="5">
    <source>
        <dbReference type="Proteomes" id="UP000095284"/>
    </source>
</evidence>
<proteinExistence type="predicted"/>
<accession>A0A1I7SCN0</accession>
<name>A0A1I7SCN0_BURXY</name>
<evidence type="ECO:0000313" key="2">
    <source>
        <dbReference type="EMBL" id="CAD5233240.1"/>
    </source>
</evidence>
<dbReference type="EMBL" id="CAJFCV020000006">
    <property type="protein sequence ID" value="CAG9127969.1"/>
    <property type="molecule type" value="Genomic_DNA"/>
</dbReference>
<dbReference type="WBParaSite" id="BXY_1078200.1">
    <property type="protein sequence ID" value="BXY_1078200.1"/>
    <property type="gene ID" value="BXY_1078200"/>
</dbReference>
<keyword evidence="6" id="KW-1185">Reference proteome</keyword>
<reference evidence="7" key="1">
    <citation type="submission" date="2016-11" db="UniProtKB">
        <authorList>
            <consortium name="WormBaseParasite"/>
        </authorList>
    </citation>
    <scope>IDENTIFICATION</scope>
</reference>
<reference evidence="4" key="2">
    <citation type="submission" date="2020-08" db="EMBL/GenBank/DDBJ databases">
        <authorList>
            <person name="Kikuchi T."/>
        </authorList>
    </citation>
    <scope>NUCLEOTIDE SEQUENCE</scope>
    <source>
        <strain evidence="2">Ka4C1</strain>
    </source>
</reference>
<evidence type="ECO:0000313" key="4">
    <source>
        <dbReference type="EMBL" id="CAG9127969.1"/>
    </source>
</evidence>
<feature type="compositionally biased region" description="Basic and acidic residues" evidence="1">
    <location>
        <begin position="156"/>
        <end position="165"/>
    </location>
</feature>
<dbReference type="AlphaFoldDB" id="A0A1I7SCN0"/>
<feature type="region of interest" description="Disordered" evidence="1">
    <location>
        <begin position="117"/>
        <end position="172"/>
    </location>
</feature>
<protein>
    <submittedName>
        <fullName evidence="2">(pine wood nematode) hypothetical protein</fullName>
    </submittedName>
</protein>
<dbReference type="Proteomes" id="UP000095284">
    <property type="component" value="Unplaced"/>
</dbReference>